<keyword evidence="11" id="KW-0464">Manganese</keyword>
<name>A0ABR3VLZ1_HUMIN</name>
<dbReference type="InterPro" id="IPR036005">
    <property type="entry name" value="Creatinase/aminopeptidase-like"/>
</dbReference>
<protein>
    <recommendedName>
        <fullName evidence="5">Xaa-Pro aminopeptidase</fullName>
        <ecNumber evidence="5">3.4.11.9</ecNumber>
    </recommendedName>
    <alternativeName>
        <fullName evidence="12">Aminoacylproline aminopeptidase</fullName>
    </alternativeName>
    <alternativeName>
        <fullName evidence="13">Prolidase</fullName>
    </alternativeName>
</protein>
<comment type="caution">
    <text evidence="16">The sequence shown here is derived from an EMBL/GenBank/DDBJ whole genome shotgun (WGS) entry which is preliminary data.</text>
</comment>
<dbReference type="PANTHER" id="PTHR43226">
    <property type="entry name" value="XAA-PRO AMINOPEPTIDASE 3"/>
    <property type="match status" value="1"/>
</dbReference>
<evidence type="ECO:0000256" key="7">
    <source>
        <dbReference type="ARBA" id="ARBA00022670"/>
    </source>
</evidence>
<gene>
    <name evidence="16" type="ORF">VTJ49DRAFT_4360</name>
</gene>
<evidence type="ECO:0000256" key="14">
    <source>
        <dbReference type="RuleBase" id="RU000590"/>
    </source>
</evidence>
<dbReference type="SUPFAM" id="SSF55920">
    <property type="entry name" value="Creatinase/aminopeptidase"/>
    <property type="match status" value="1"/>
</dbReference>
<evidence type="ECO:0000256" key="6">
    <source>
        <dbReference type="ARBA" id="ARBA00022438"/>
    </source>
</evidence>
<dbReference type="InterPro" id="IPR052433">
    <property type="entry name" value="X-Pro_dipept-like"/>
</dbReference>
<evidence type="ECO:0000256" key="13">
    <source>
        <dbReference type="ARBA" id="ARBA00032413"/>
    </source>
</evidence>
<evidence type="ECO:0000256" key="8">
    <source>
        <dbReference type="ARBA" id="ARBA00022723"/>
    </source>
</evidence>
<dbReference type="CDD" id="cd01087">
    <property type="entry name" value="Prolidase"/>
    <property type="match status" value="1"/>
</dbReference>
<dbReference type="InterPro" id="IPR029149">
    <property type="entry name" value="Creatin/AminoP/Spt16_N"/>
</dbReference>
<keyword evidence="9" id="KW-0378">Hydrolase</keyword>
<evidence type="ECO:0000256" key="3">
    <source>
        <dbReference type="ARBA" id="ARBA00002443"/>
    </source>
</evidence>
<dbReference type="Pfam" id="PF00557">
    <property type="entry name" value="Peptidase_M24"/>
    <property type="match status" value="2"/>
</dbReference>
<comment type="catalytic activity">
    <reaction evidence="1">
        <text>Release of any N-terminal amino acid, including proline, that is linked to proline, even from a dipeptide or tripeptide.</text>
        <dbReference type="EC" id="3.4.11.9"/>
    </reaction>
</comment>
<comment type="similarity">
    <text evidence="4 14">Belongs to the peptidase M24B family.</text>
</comment>
<feature type="domain" description="Aminopeptidase P N-terminal" evidence="15">
    <location>
        <begin position="65"/>
        <end position="200"/>
    </location>
</feature>
<evidence type="ECO:0000256" key="2">
    <source>
        <dbReference type="ARBA" id="ARBA00001936"/>
    </source>
</evidence>
<evidence type="ECO:0000313" key="16">
    <source>
        <dbReference type="EMBL" id="KAL1842722.1"/>
    </source>
</evidence>
<keyword evidence="6" id="KW-0031">Aminopeptidase</keyword>
<evidence type="ECO:0000256" key="1">
    <source>
        <dbReference type="ARBA" id="ARBA00001424"/>
    </source>
</evidence>
<keyword evidence="8 14" id="KW-0479">Metal-binding</keyword>
<keyword evidence="10" id="KW-0482">Metalloprotease</keyword>
<dbReference type="EMBL" id="JAZGSY010000034">
    <property type="protein sequence ID" value="KAL1842722.1"/>
    <property type="molecule type" value="Genomic_DNA"/>
</dbReference>
<evidence type="ECO:0000256" key="4">
    <source>
        <dbReference type="ARBA" id="ARBA00008766"/>
    </source>
</evidence>
<dbReference type="SUPFAM" id="SSF53092">
    <property type="entry name" value="Creatinase/prolidase N-terminal domain"/>
    <property type="match status" value="1"/>
</dbReference>
<evidence type="ECO:0000256" key="12">
    <source>
        <dbReference type="ARBA" id="ARBA00030849"/>
    </source>
</evidence>
<dbReference type="Gene3D" id="3.40.350.10">
    <property type="entry name" value="Creatinase/prolidase N-terminal domain"/>
    <property type="match status" value="1"/>
</dbReference>
<dbReference type="SMART" id="SM01011">
    <property type="entry name" value="AMP_N"/>
    <property type="match status" value="1"/>
</dbReference>
<evidence type="ECO:0000256" key="10">
    <source>
        <dbReference type="ARBA" id="ARBA00023049"/>
    </source>
</evidence>
<dbReference type="InterPro" id="IPR001131">
    <property type="entry name" value="Peptidase_M24B_aminopep-P_CS"/>
</dbReference>
<keyword evidence="7" id="KW-0645">Protease</keyword>
<organism evidence="16 17">
    <name type="scientific">Humicola insolens</name>
    <name type="common">Soft-rot fungus</name>
    <dbReference type="NCBI Taxonomy" id="85995"/>
    <lineage>
        <taxon>Eukaryota</taxon>
        <taxon>Fungi</taxon>
        <taxon>Dikarya</taxon>
        <taxon>Ascomycota</taxon>
        <taxon>Pezizomycotina</taxon>
        <taxon>Sordariomycetes</taxon>
        <taxon>Sordariomycetidae</taxon>
        <taxon>Sordariales</taxon>
        <taxon>Chaetomiaceae</taxon>
        <taxon>Mycothermus</taxon>
    </lineage>
</organism>
<dbReference type="Proteomes" id="UP001583172">
    <property type="component" value="Unassembled WGS sequence"/>
</dbReference>
<evidence type="ECO:0000259" key="15">
    <source>
        <dbReference type="SMART" id="SM01011"/>
    </source>
</evidence>
<proteinExistence type="inferred from homology"/>
<dbReference type="InterPro" id="IPR007865">
    <property type="entry name" value="Aminopep_P_N"/>
</dbReference>
<evidence type="ECO:0000256" key="9">
    <source>
        <dbReference type="ARBA" id="ARBA00022801"/>
    </source>
</evidence>
<sequence>MSTREPAEDLPHRLVPVEEFDALSIEVEEGLADKASPNTTAAQGHHAGTIDDIDRAWLYKKLGKYPAKLHARKVAKELGVDSGLILLPGQVEQLYEDSDMTFEFRQRRYFYYLTGVNVPGCAVTYDIGGDFLVLWAPHSDPRTVLWHGKTPTAKEYLAASTLDRVEDIQIMSPALRSVLHLILATPGSMIYVLNQDQVPNLDLPEEMKARIDSTCLKPAMDRARVIKTKHEIALIRRANAISSGAHKAVLNALAKCHTETDISAIYHSFCFAHGATRQAYPAIVASGTNASTLHYTNNDQPLNGRQLVVLDAGAEWNCYASDVTRTLPLTPKPGGGGLAFTREAAAIYAAVHRMQRECISLVRPGVAFYTLHVHACRVAVEELLRLGILCNGTVDEILSHGTVTAFFPHGLGHHVGLEVHDVSGSQRLLLGSSHASKPDAVPAMASLGFAAVSGARRATAQKREFLNPQQAAWLYHDAVEFAQQGGEGGAGKERQKLEKNMVVTIEPGIYFCREYITSSSFLHHPIHSQYIGWAVLDRYWEVGGVRIEDDILVTEDGYENLTTAPKWPVASD</sequence>
<dbReference type="PROSITE" id="PS00491">
    <property type="entry name" value="PROLINE_PEPTIDASE"/>
    <property type="match status" value="1"/>
</dbReference>
<dbReference type="EC" id="3.4.11.9" evidence="5"/>
<dbReference type="PANTHER" id="PTHR43226:SF3">
    <property type="entry name" value="XAA-PRO AMINOPEPTIDASE AN0832-RELATED"/>
    <property type="match status" value="1"/>
</dbReference>
<dbReference type="InterPro" id="IPR000994">
    <property type="entry name" value="Pept_M24"/>
</dbReference>
<evidence type="ECO:0000256" key="5">
    <source>
        <dbReference type="ARBA" id="ARBA00012574"/>
    </source>
</evidence>
<evidence type="ECO:0000256" key="11">
    <source>
        <dbReference type="ARBA" id="ARBA00023211"/>
    </source>
</evidence>
<dbReference type="Pfam" id="PF05195">
    <property type="entry name" value="AMP_N"/>
    <property type="match status" value="1"/>
</dbReference>
<keyword evidence="17" id="KW-1185">Reference proteome</keyword>
<evidence type="ECO:0000313" key="17">
    <source>
        <dbReference type="Proteomes" id="UP001583172"/>
    </source>
</evidence>
<reference evidence="16 17" key="1">
    <citation type="journal article" date="2024" name="Commun. Biol.">
        <title>Comparative genomic analysis of thermophilic fungi reveals convergent evolutionary adaptations and gene losses.</title>
        <authorList>
            <person name="Steindorff A.S."/>
            <person name="Aguilar-Pontes M.V."/>
            <person name="Robinson A.J."/>
            <person name="Andreopoulos B."/>
            <person name="LaButti K."/>
            <person name="Kuo A."/>
            <person name="Mondo S."/>
            <person name="Riley R."/>
            <person name="Otillar R."/>
            <person name="Haridas S."/>
            <person name="Lipzen A."/>
            <person name="Grimwood J."/>
            <person name="Schmutz J."/>
            <person name="Clum A."/>
            <person name="Reid I.D."/>
            <person name="Moisan M.C."/>
            <person name="Butler G."/>
            <person name="Nguyen T.T.M."/>
            <person name="Dewar K."/>
            <person name="Conant G."/>
            <person name="Drula E."/>
            <person name="Henrissat B."/>
            <person name="Hansel C."/>
            <person name="Singer S."/>
            <person name="Hutchinson M.I."/>
            <person name="de Vries R.P."/>
            <person name="Natvig D.O."/>
            <person name="Powell A.J."/>
            <person name="Tsang A."/>
            <person name="Grigoriev I.V."/>
        </authorList>
    </citation>
    <scope>NUCLEOTIDE SEQUENCE [LARGE SCALE GENOMIC DNA]</scope>
    <source>
        <strain evidence="16 17">CBS 620.91</strain>
    </source>
</reference>
<comment type="function">
    <text evidence="3">Catalyzes the removal of a penultimate prolyl residue from the N-termini of peptides.</text>
</comment>
<comment type="cofactor">
    <cofactor evidence="2">
        <name>Mn(2+)</name>
        <dbReference type="ChEBI" id="CHEBI:29035"/>
    </cofactor>
</comment>
<dbReference type="Gene3D" id="3.90.230.10">
    <property type="entry name" value="Creatinase/methionine aminopeptidase superfamily"/>
    <property type="match status" value="1"/>
</dbReference>
<accession>A0ABR3VLZ1</accession>